<dbReference type="STRING" id="388280.SAMN04488057_107172"/>
<evidence type="ECO:0000313" key="1">
    <source>
        <dbReference type="EMBL" id="SHN13265.1"/>
    </source>
</evidence>
<dbReference type="AlphaFoldDB" id="A0A1M7P9Y5"/>
<dbReference type="Proteomes" id="UP000184513">
    <property type="component" value="Unassembled WGS sequence"/>
</dbReference>
<protein>
    <submittedName>
        <fullName evidence="1">Uncharacterized protein</fullName>
    </submittedName>
</protein>
<proteinExistence type="predicted"/>
<evidence type="ECO:0000313" key="2">
    <source>
        <dbReference type="Proteomes" id="UP000184513"/>
    </source>
</evidence>
<reference evidence="1 2" key="1">
    <citation type="submission" date="2016-11" db="EMBL/GenBank/DDBJ databases">
        <authorList>
            <person name="Jaros S."/>
            <person name="Januszkiewicz K."/>
            <person name="Wedrychowicz H."/>
        </authorList>
    </citation>
    <scope>NUCLEOTIDE SEQUENCE [LARGE SCALE GENOMIC DNA]</scope>
    <source>
        <strain evidence="1 2">CGMCC 1.6102</strain>
    </source>
</reference>
<dbReference type="EMBL" id="FRCY01000007">
    <property type="protein sequence ID" value="SHN13265.1"/>
    <property type="molecule type" value="Genomic_DNA"/>
</dbReference>
<gene>
    <name evidence="1" type="ORF">SAMN04488057_107172</name>
</gene>
<keyword evidence="2" id="KW-1185">Reference proteome</keyword>
<name>A0A1M7P9Y5_9BACT</name>
<sequence length="51" mass="5914">MLMAPSMALCTVRGINIRFDYLRISIDVMIHELNNLCFGIKTKSYRNSYSI</sequence>
<accession>A0A1M7P9Y5</accession>
<organism evidence="1 2">
    <name type="scientific">Cyclobacterium lianum</name>
    <dbReference type="NCBI Taxonomy" id="388280"/>
    <lineage>
        <taxon>Bacteria</taxon>
        <taxon>Pseudomonadati</taxon>
        <taxon>Bacteroidota</taxon>
        <taxon>Cytophagia</taxon>
        <taxon>Cytophagales</taxon>
        <taxon>Cyclobacteriaceae</taxon>
        <taxon>Cyclobacterium</taxon>
    </lineage>
</organism>